<evidence type="ECO:0000256" key="4">
    <source>
        <dbReference type="ARBA" id="ARBA00022448"/>
    </source>
</evidence>
<dbReference type="GO" id="GO:0043130">
    <property type="term" value="F:ubiquitin binding"/>
    <property type="evidence" value="ECO:0007669"/>
    <property type="project" value="InterPro"/>
</dbReference>
<evidence type="ECO:0000256" key="7">
    <source>
        <dbReference type="PROSITE-ProRule" id="PRU00192"/>
    </source>
</evidence>
<dbReference type="AlphaFoldDB" id="A0A668A5W8"/>
<dbReference type="InterPro" id="IPR003903">
    <property type="entry name" value="UIM_dom"/>
</dbReference>
<comment type="subcellular location">
    <subcellularLocation>
        <location evidence="1">Early endosome membrane</location>
        <topology evidence="1">Peripheral membrane protein</topology>
        <orientation evidence="1">Cytoplasmic side</orientation>
    </subcellularLocation>
</comment>
<dbReference type="Ensembl" id="ENSMMDT00005047489.1">
    <property type="protein sequence ID" value="ENSMMDP00005046568.1"/>
    <property type="gene ID" value="ENSMMDG00005021032.1"/>
</dbReference>
<dbReference type="Proteomes" id="UP000472263">
    <property type="component" value="Chromosome 21"/>
</dbReference>
<dbReference type="GO" id="GO:0035091">
    <property type="term" value="F:phosphatidylinositol binding"/>
    <property type="evidence" value="ECO:0007669"/>
    <property type="project" value="InterPro"/>
</dbReference>
<dbReference type="SMART" id="SM00288">
    <property type="entry name" value="VHS"/>
    <property type="match status" value="1"/>
</dbReference>
<dbReference type="GO" id="GO:0031901">
    <property type="term" value="C:early endosome membrane"/>
    <property type="evidence" value="ECO:0007669"/>
    <property type="project" value="UniProtKB-SubCell"/>
</dbReference>
<name>A0A668A5W8_9TELE</name>
<keyword evidence="4" id="KW-0813">Transport</keyword>
<protein>
    <submittedName>
        <fullName evidence="12">Signal transducing adaptor molecule (SH3 domain and ITAM motif) 2</fullName>
    </submittedName>
</protein>
<dbReference type="FunFam" id="1.20.5.1940:FF:000002">
    <property type="entry name" value="Signal transducing adapter molecule 1"/>
    <property type="match status" value="1"/>
</dbReference>
<accession>A0A668A5W8</accession>
<keyword evidence="3 7" id="KW-0728">SH3 domain</keyword>
<dbReference type="PROSITE" id="PS50002">
    <property type="entry name" value="SH3"/>
    <property type="match status" value="1"/>
</dbReference>
<dbReference type="Pfam" id="PF00790">
    <property type="entry name" value="VHS"/>
    <property type="match status" value="1"/>
</dbReference>
<dbReference type="PRINTS" id="PR00499">
    <property type="entry name" value="P67PHOX"/>
</dbReference>
<dbReference type="Pfam" id="PF00018">
    <property type="entry name" value="SH3_1"/>
    <property type="match status" value="1"/>
</dbReference>
<dbReference type="PANTHER" id="PTHR45929">
    <property type="entry name" value="JAK PATHWAY SIGNAL TRANSDUCTION ADAPTOR MOLECULE"/>
    <property type="match status" value="1"/>
</dbReference>
<dbReference type="InterPro" id="IPR036028">
    <property type="entry name" value="SH3-like_dom_sf"/>
</dbReference>
<keyword evidence="13" id="KW-1185">Reference proteome</keyword>
<dbReference type="Gene3D" id="2.30.30.40">
    <property type="entry name" value="SH3 Domains"/>
    <property type="match status" value="1"/>
</dbReference>
<reference evidence="12" key="1">
    <citation type="submission" date="2019-06" db="EMBL/GenBank/DDBJ databases">
        <authorList>
            <consortium name="Wellcome Sanger Institute Data Sharing"/>
        </authorList>
    </citation>
    <scope>NUCLEOTIDE SEQUENCE [LARGE SCALE GENOMIC DNA]</scope>
</reference>
<dbReference type="Gene3D" id="1.20.5.1940">
    <property type="match status" value="1"/>
</dbReference>
<dbReference type="SMART" id="SM00726">
    <property type="entry name" value="UIM"/>
    <property type="match status" value="1"/>
</dbReference>
<evidence type="ECO:0000256" key="5">
    <source>
        <dbReference type="ARBA" id="ARBA00022753"/>
    </source>
</evidence>
<comment type="similarity">
    <text evidence="2">Belongs to the STAM family.</text>
</comment>
<proteinExistence type="inferred from homology"/>
<dbReference type="PANTHER" id="PTHR45929:SF1">
    <property type="entry name" value="HEMATOPOIETIC LINEAGE CELL-SPECIFIC PROTEIN-RELATED"/>
    <property type="match status" value="1"/>
</dbReference>
<evidence type="ECO:0000259" key="10">
    <source>
        <dbReference type="PROSITE" id="PS50002"/>
    </source>
</evidence>
<feature type="domain" description="VHS" evidence="11">
    <location>
        <begin position="6"/>
        <end position="133"/>
    </location>
</feature>
<dbReference type="PROSITE" id="PS50179">
    <property type="entry name" value="VHS"/>
    <property type="match status" value="1"/>
</dbReference>
<dbReference type="InterPro" id="IPR050670">
    <property type="entry name" value="STAM"/>
</dbReference>
<gene>
    <name evidence="12" type="primary">STAM2</name>
    <name evidence="12" type="synonym">stam2</name>
</gene>
<dbReference type="PRINTS" id="PR00452">
    <property type="entry name" value="SH3DOMAIN"/>
</dbReference>
<dbReference type="CDD" id="cd21390">
    <property type="entry name" value="GAT_STAM2"/>
    <property type="match status" value="1"/>
</dbReference>
<feature type="transmembrane region" description="Helical" evidence="9">
    <location>
        <begin position="383"/>
        <end position="410"/>
    </location>
</feature>
<dbReference type="PROSITE" id="PS50330">
    <property type="entry name" value="UIM"/>
    <property type="match status" value="1"/>
</dbReference>
<evidence type="ECO:0000313" key="13">
    <source>
        <dbReference type="Proteomes" id="UP000472263"/>
    </source>
</evidence>
<evidence type="ECO:0000256" key="8">
    <source>
        <dbReference type="SAM" id="Coils"/>
    </source>
</evidence>
<feature type="transmembrane region" description="Helical" evidence="9">
    <location>
        <begin position="431"/>
        <end position="453"/>
    </location>
</feature>
<evidence type="ECO:0000313" key="12">
    <source>
        <dbReference type="Ensembl" id="ENSMMDP00005046568.1"/>
    </source>
</evidence>
<dbReference type="SUPFAM" id="SSF50044">
    <property type="entry name" value="SH3-domain"/>
    <property type="match status" value="1"/>
</dbReference>
<organism evidence="12 13">
    <name type="scientific">Myripristis murdjan</name>
    <name type="common">pinecone soldierfish</name>
    <dbReference type="NCBI Taxonomy" id="586833"/>
    <lineage>
        <taxon>Eukaryota</taxon>
        <taxon>Metazoa</taxon>
        <taxon>Chordata</taxon>
        <taxon>Craniata</taxon>
        <taxon>Vertebrata</taxon>
        <taxon>Euteleostomi</taxon>
        <taxon>Actinopterygii</taxon>
        <taxon>Neopterygii</taxon>
        <taxon>Teleostei</taxon>
        <taxon>Neoteleostei</taxon>
        <taxon>Acanthomorphata</taxon>
        <taxon>Holocentriformes</taxon>
        <taxon>Holocentridae</taxon>
        <taxon>Myripristis</taxon>
    </lineage>
</organism>
<dbReference type="GeneTree" id="ENSGT00940000157055"/>
<keyword evidence="8" id="KW-0175">Coiled coil</keyword>
<dbReference type="Gene3D" id="1.25.40.90">
    <property type="match status" value="1"/>
</dbReference>
<dbReference type="GO" id="GO:0015031">
    <property type="term" value="P:protein transport"/>
    <property type="evidence" value="ECO:0007669"/>
    <property type="project" value="UniProtKB-KW"/>
</dbReference>
<evidence type="ECO:0000259" key="11">
    <source>
        <dbReference type="PROSITE" id="PS50179"/>
    </source>
</evidence>
<reference evidence="12" key="2">
    <citation type="submission" date="2025-08" db="UniProtKB">
        <authorList>
            <consortium name="Ensembl"/>
        </authorList>
    </citation>
    <scope>IDENTIFICATION</scope>
</reference>
<dbReference type="FunFam" id="1.25.40.90:FF:000009">
    <property type="entry name" value="Putative signal transducing adapter molecule 1"/>
    <property type="match status" value="1"/>
</dbReference>
<dbReference type="InterPro" id="IPR001452">
    <property type="entry name" value="SH3_domain"/>
</dbReference>
<dbReference type="SMART" id="SM00326">
    <property type="entry name" value="SH3"/>
    <property type="match status" value="1"/>
</dbReference>
<dbReference type="GO" id="GO:0030139">
    <property type="term" value="C:endocytic vesicle"/>
    <property type="evidence" value="ECO:0007669"/>
    <property type="project" value="TreeGrafter"/>
</dbReference>
<dbReference type="SUPFAM" id="SSF48464">
    <property type="entry name" value="ENTH/VHS domain"/>
    <property type="match status" value="1"/>
</dbReference>
<keyword evidence="9" id="KW-0472">Membrane</keyword>
<dbReference type="CDD" id="cd11820">
    <property type="entry name" value="SH3_STAM"/>
    <property type="match status" value="1"/>
</dbReference>
<evidence type="ECO:0000256" key="6">
    <source>
        <dbReference type="ARBA" id="ARBA00022927"/>
    </source>
</evidence>
<keyword evidence="5" id="KW-0967">Endosome</keyword>
<evidence type="ECO:0000256" key="1">
    <source>
        <dbReference type="ARBA" id="ARBA00004469"/>
    </source>
</evidence>
<dbReference type="InterPro" id="IPR002014">
    <property type="entry name" value="VHS_dom"/>
</dbReference>
<keyword evidence="9" id="KW-0812">Transmembrane</keyword>
<evidence type="ECO:0000256" key="2">
    <source>
        <dbReference type="ARBA" id="ARBA00009666"/>
    </source>
</evidence>
<dbReference type="Pfam" id="PF02809">
    <property type="entry name" value="UIM"/>
    <property type="match status" value="1"/>
</dbReference>
<dbReference type="GO" id="GO:0007165">
    <property type="term" value="P:signal transduction"/>
    <property type="evidence" value="ECO:0007669"/>
    <property type="project" value="TreeGrafter"/>
</dbReference>
<sequence length="483" mass="53458">YFLMKATNENNTTDDWGLIMDICDRVGTTPNGAKDCLRSIMKRVNHKVPHVALQALTLLGACVSNSGKIFHLEICSREFANEARSVLSRAHPKVCEKLKALMVEWAEDFQKDPQLSLISATIKSLKDDGISFPSTGSSAKTNTPATSKATDEDDLAKAIELSLQEQKQQVETRPLAMTSDFSNSTNGGVAKEVQKVRALYDFEAAEDNELTFKAGELILVLDDSDPNWWKGENHRGVGLFPSNFVTTNLNAEPEAVAYIEKAASSEETSLESKVEPEPVFIDEGKMDKTLALLQNADPADAAPDSPELVQLEGACEQMNPMIDEKLEEIDRKHSELSELNVKVLEALELYNKLMNEAPYYSAYSKMQPQHYAPSGSAGSPCTVFLFFFFFFSQSHGCLGFVVRAVFSMVIDVPVPPQRFRKMAASLGRPALFYFICPSYYFAVVVVVVFFPLLHSTAKCMVSQQHTHGCACIAVTRCFLSTHN</sequence>
<feature type="coiled-coil region" evidence="8">
    <location>
        <begin position="322"/>
        <end position="356"/>
    </location>
</feature>
<reference evidence="12" key="3">
    <citation type="submission" date="2025-09" db="UniProtKB">
        <authorList>
            <consortium name="Ensembl"/>
        </authorList>
    </citation>
    <scope>IDENTIFICATION</scope>
</reference>
<dbReference type="InterPro" id="IPR008942">
    <property type="entry name" value="ENTH_VHS"/>
</dbReference>
<evidence type="ECO:0000256" key="9">
    <source>
        <dbReference type="SAM" id="Phobius"/>
    </source>
</evidence>
<keyword evidence="9" id="KW-1133">Transmembrane helix</keyword>
<evidence type="ECO:0000256" key="3">
    <source>
        <dbReference type="ARBA" id="ARBA00022443"/>
    </source>
</evidence>
<feature type="domain" description="SH3" evidence="10">
    <location>
        <begin position="191"/>
        <end position="250"/>
    </location>
</feature>
<keyword evidence="6" id="KW-0653">Protein transport</keyword>